<gene>
    <name evidence="15" type="ORF">PBRA_002405</name>
</gene>
<evidence type="ECO:0000259" key="14">
    <source>
        <dbReference type="PROSITE" id="PS50172"/>
    </source>
</evidence>
<dbReference type="AlphaFoldDB" id="A0A0G4J3M0"/>
<evidence type="ECO:0000256" key="7">
    <source>
        <dbReference type="ARBA" id="ARBA00022763"/>
    </source>
</evidence>
<dbReference type="Pfam" id="PF16589">
    <property type="entry name" value="BRCT_2"/>
    <property type="match status" value="1"/>
</dbReference>
<feature type="domain" description="FHA" evidence="13">
    <location>
        <begin position="70"/>
        <end position="121"/>
    </location>
</feature>
<dbReference type="PANTHER" id="PTHR23196">
    <property type="entry name" value="PAX TRANSCRIPTION ACTIVATION DOMAIN INTERACTING PROTEIN"/>
    <property type="match status" value="1"/>
</dbReference>
<evidence type="ECO:0000313" key="16">
    <source>
        <dbReference type="Proteomes" id="UP000039324"/>
    </source>
</evidence>
<dbReference type="SUPFAM" id="SSF52113">
    <property type="entry name" value="BRCT domain"/>
    <property type="match status" value="1"/>
</dbReference>
<dbReference type="InterPro" id="IPR036420">
    <property type="entry name" value="BRCT_dom_sf"/>
</dbReference>
<keyword evidence="11" id="KW-0131">Cell cycle</keyword>
<feature type="compositionally biased region" description="Polar residues" evidence="12">
    <location>
        <begin position="327"/>
        <end position="338"/>
    </location>
</feature>
<accession>A0A0G4J3M0</accession>
<proteinExistence type="predicted"/>
<dbReference type="CDD" id="cd00060">
    <property type="entry name" value="FHA"/>
    <property type="match status" value="1"/>
</dbReference>
<evidence type="ECO:0000259" key="13">
    <source>
        <dbReference type="PROSITE" id="PS50006"/>
    </source>
</evidence>
<dbReference type="InterPro" id="IPR001357">
    <property type="entry name" value="BRCT_dom"/>
</dbReference>
<dbReference type="InterPro" id="IPR008984">
    <property type="entry name" value="SMAD_FHA_dom_sf"/>
</dbReference>
<dbReference type="InterPro" id="IPR000253">
    <property type="entry name" value="FHA_dom"/>
</dbReference>
<keyword evidence="7" id="KW-0227">DNA damage</keyword>
<feature type="compositionally biased region" description="Polar residues" evidence="12">
    <location>
        <begin position="349"/>
        <end position="358"/>
    </location>
</feature>
<dbReference type="GO" id="GO:0005634">
    <property type="term" value="C:nucleus"/>
    <property type="evidence" value="ECO:0007669"/>
    <property type="project" value="UniProtKB-SubCell"/>
</dbReference>
<dbReference type="OrthoDB" id="342264at2759"/>
<dbReference type="GO" id="GO:0005694">
    <property type="term" value="C:chromosome"/>
    <property type="evidence" value="ECO:0007669"/>
    <property type="project" value="UniProtKB-SubCell"/>
</dbReference>
<dbReference type="Gene3D" id="2.60.200.20">
    <property type="match status" value="1"/>
</dbReference>
<dbReference type="GO" id="GO:0006974">
    <property type="term" value="P:DNA damage response"/>
    <property type="evidence" value="ECO:0007669"/>
    <property type="project" value="UniProtKB-KW"/>
</dbReference>
<dbReference type="PROSITE" id="PS50172">
    <property type="entry name" value="BRCT"/>
    <property type="match status" value="1"/>
</dbReference>
<sequence>MVWPGNNGIREAIRCRGCVPLPRQRRSLRCCRAWREADCATQLQPGHQAMSLRLSRVGAENVVCLAPGEHVVGRDARASVVVDSRRVSHRHAVIDHNPDSDFVFVMDVGSVNGVRLQSLSSAVPSEQPRIRPNVWYAVPPGSVVTFGDAAFTLTKSEQSGSPPKVDFCPEQFSDTRTLAMDEEPADDAVTSVDKDDIASRSSSEAYLVPGSPQPDLSPALDGAQSPVLGGTASVLGVEPPAAKNGTNDMDVDQGPSTAVGHSSRGPSPPGSPEMHPSEAEPGLEMTPLEIPAPRVPDDMADKPVSLLTSSETHPAGESVILPHRTNRVTATPSQSKSGTVVRKRRRAANSRTSAFQQVDSDEHDESASAKPTNVAERTLPASPDVQEDSKQRRDNPEEDDGKVSSEVPIVSRPEENPETVPATIGTASDVDGTSPEPPVAEEPSAKPERDSPVIMFTGIATEDLQQMVQVLGGVLTEEPGAATVLVCDHVRRTVKFLCAISTAKHIVNEQWLLDSAAQKHFLECAPYCVRDKPAEKNFKFNLEVTLARPHRDKLLSGKRFWVVKGCKPSPSDFKPIIGCAGGTVVEGKSPPLPSPDLFVISSTELDKENEKLATKGHTLYDKELVLTSILRQNFEAHDEYKISVPSPRKKARR</sequence>
<evidence type="ECO:0000256" key="3">
    <source>
        <dbReference type="ARBA" id="ARBA00015014"/>
    </source>
</evidence>
<evidence type="ECO:0000256" key="9">
    <source>
        <dbReference type="ARBA" id="ARBA00022990"/>
    </source>
</evidence>
<keyword evidence="10" id="KW-0539">Nucleus</keyword>
<keyword evidence="9" id="KW-0007">Acetylation</keyword>
<keyword evidence="16" id="KW-1185">Reference proteome</keyword>
<evidence type="ECO:0000256" key="6">
    <source>
        <dbReference type="ARBA" id="ARBA00022737"/>
    </source>
</evidence>
<comment type="subcellular location">
    <subcellularLocation>
        <location evidence="2">Chromosome</location>
    </subcellularLocation>
    <subcellularLocation>
        <location evidence="1">Nucleus</location>
    </subcellularLocation>
</comment>
<evidence type="ECO:0000313" key="15">
    <source>
        <dbReference type="EMBL" id="CEP02140.1"/>
    </source>
</evidence>
<keyword evidence="6" id="KW-0677">Repeat</keyword>
<name>A0A0G4J3M0_PLABS</name>
<dbReference type="Gene3D" id="3.40.50.10190">
    <property type="entry name" value="BRCT domain"/>
    <property type="match status" value="2"/>
</dbReference>
<keyword evidence="4" id="KW-0158">Chromosome</keyword>
<evidence type="ECO:0000256" key="8">
    <source>
        <dbReference type="ARBA" id="ARBA00022843"/>
    </source>
</evidence>
<dbReference type="SMART" id="SM00240">
    <property type="entry name" value="FHA"/>
    <property type="match status" value="1"/>
</dbReference>
<dbReference type="PANTHER" id="PTHR23196:SF1">
    <property type="entry name" value="PAX-INTERACTING PROTEIN 1"/>
    <property type="match status" value="1"/>
</dbReference>
<dbReference type="CDD" id="cd18432">
    <property type="entry name" value="BRCT_PAXIP1_rpt6_like"/>
    <property type="match status" value="1"/>
</dbReference>
<evidence type="ECO:0000256" key="11">
    <source>
        <dbReference type="ARBA" id="ARBA00023306"/>
    </source>
</evidence>
<feature type="domain" description="BRCT" evidence="14">
    <location>
        <begin position="451"/>
        <end position="529"/>
    </location>
</feature>
<evidence type="ECO:0000256" key="2">
    <source>
        <dbReference type="ARBA" id="ARBA00004286"/>
    </source>
</evidence>
<evidence type="ECO:0000256" key="1">
    <source>
        <dbReference type="ARBA" id="ARBA00004123"/>
    </source>
</evidence>
<dbReference type="CDD" id="cd17712">
    <property type="entry name" value="BRCT_PAXIP1_rpt5"/>
    <property type="match status" value="1"/>
</dbReference>
<protein>
    <recommendedName>
        <fullName evidence="3">Mediator of DNA damage checkpoint protein 1</fullName>
    </recommendedName>
</protein>
<evidence type="ECO:0000256" key="4">
    <source>
        <dbReference type="ARBA" id="ARBA00022454"/>
    </source>
</evidence>
<dbReference type="Proteomes" id="UP000039324">
    <property type="component" value="Unassembled WGS sequence"/>
</dbReference>
<reference evidence="15 16" key="1">
    <citation type="submission" date="2015-02" db="EMBL/GenBank/DDBJ databases">
        <authorList>
            <person name="Chooi Y.-H."/>
        </authorList>
    </citation>
    <scope>NUCLEOTIDE SEQUENCE [LARGE SCALE GENOMIC DNA]</scope>
    <source>
        <strain evidence="15">E3</strain>
    </source>
</reference>
<feature type="region of interest" description="Disordered" evidence="12">
    <location>
        <begin position="181"/>
        <end position="451"/>
    </location>
</feature>
<evidence type="ECO:0000256" key="5">
    <source>
        <dbReference type="ARBA" id="ARBA00022499"/>
    </source>
</evidence>
<keyword evidence="5" id="KW-1017">Isopeptide bond</keyword>
<dbReference type="SMART" id="SM00292">
    <property type="entry name" value="BRCT"/>
    <property type="match status" value="2"/>
</dbReference>
<evidence type="ECO:0000256" key="10">
    <source>
        <dbReference type="ARBA" id="ARBA00023242"/>
    </source>
</evidence>
<dbReference type="Pfam" id="PF00498">
    <property type="entry name" value="FHA"/>
    <property type="match status" value="1"/>
</dbReference>
<dbReference type="SUPFAM" id="SSF49879">
    <property type="entry name" value="SMAD/FHA domain"/>
    <property type="match status" value="1"/>
</dbReference>
<dbReference type="Pfam" id="PF16770">
    <property type="entry name" value="RTT107_BRCT_5"/>
    <property type="match status" value="1"/>
</dbReference>
<dbReference type="InterPro" id="IPR051579">
    <property type="entry name" value="DDR_Transcriptional_Reg"/>
</dbReference>
<evidence type="ECO:0000256" key="12">
    <source>
        <dbReference type="SAM" id="MobiDB-lite"/>
    </source>
</evidence>
<dbReference type="STRING" id="37360.A0A0G4J3M0"/>
<organism evidence="15 16">
    <name type="scientific">Plasmodiophora brassicae</name>
    <name type="common">Clubroot disease agent</name>
    <dbReference type="NCBI Taxonomy" id="37360"/>
    <lineage>
        <taxon>Eukaryota</taxon>
        <taxon>Sar</taxon>
        <taxon>Rhizaria</taxon>
        <taxon>Endomyxa</taxon>
        <taxon>Phytomyxea</taxon>
        <taxon>Plasmodiophorida</taxon>
        <taxon>Plasmodiophoridae</taxon>
        <taxon>Plasmodiophora</taxon>
    </lineage>
</organism>
<dbReference type="PROSITE" id="PS50006">
    <property type="entry name" value="FHA_DOMAIN"/>
    <property type="match status" value="1"/>
</dbReference>
<keyword evidence="8" id="KW-0832">Ubl conjugation</keyword>
<dbReference type="EMBL" id="CDSF01000122">
    <property type="protein sequence ID" value="CEP02140.1"/>
    <property type="molecule type" value="Genomic_DNA"/>
</dbReference>